<feature type="domain" description="AMP-dependent synthetase/ligase" evidence="1">
    <location>
        <begin position="82"/>
        <end position="321"/>
    </location>
</feature>
<dbReference type="Gene3D" id="3.40.50.980">
    <property type="match status" value="2"/>
</dbReference>
<gene>
    <name evidence="2" type="ORF">PACLA_8A056236</name>
</gene>
<dbReference type="PANTHER" id="PTHR24096:SF422">
    <property type="entry name" value="BCDNA.GH02901"/>
    <property type="match status" value="1"/>
</dbReference>
<keyword evidence="3" id="KW-1185">Reference proteome</keyword>
<dbReference type="OrthoDB" id="5970958at2759"/>
<dbReference type="InterPro" id="IPR020845">
    <property type="entry name" value="AMP-binding_CS"/>
</dbReference>
<proteinExistence type="predicted"/>
<dbReference type="Pfam" id="PF00501">
    <property type="entry name" value="AMP-binding"/>
    <property type="match status" value="1"/>
</dbReference>
<evidence type="ECO:0000259" key="1">
    <source>
        <dbReference type="Pfam" id="PF00501"/>
    </source>
</evidence>
<evidence type="ECO:0000313" key="2">
    <source>
        <dbReference type="EMBL" id="CAB4024444.1"/>
    </source>
</evidence>
<name>A0A7D9J8N3_PARCT</name>
<comment type="caution">
    <text evidence="2">The sequence shown here is derived from an EMBL/GenBank/DDBJ whole genome shotgun (WGS) entry which is preliminary data.</text>
</comment>
<reference evidence="2" key="1">
    <citation type="submission" date="2020-04" db="EMBL/GenBank/DDBJ databases">
        <authorList>
            <person name="Alioto T."/>
            <person name="Alioto T."/>
            <person name="Gomez Garrido J."/>
        </authorList>
    </citation>
    <scope>NUCLEOTIDE SEQUENCE</scope>
    <source>
        <strain evidence="2">A484AB</strain>
    </source>
</reference>
<accession>A0A7D9J8N3</accession>
<protein>
    <submittedName>
        <fullName evidence="2">4-coumarate-- ligase 1-like</fullName>
    </submittedName>
</protein>
<sequence length="321" mass="35777">MALVFMRQTRLWCSYRTTLTALSKTHYYPRHVSAFFQRSFSLNQPTGYANKPSNHSNIIKSKTDLDLIENKSLPAFLFDKFDTFGNKPAMIDGITGQQYTYPQLQEMTIKLGSALTKLGFKKGDVCAIFCHNIIEYPIIYLSILSLGGIATLISSMATVPELCYQLKDTNAQYIFTVPALASTAKEAAKQCGLTEVCVVGEAEGCRPISNFFEDDGKSFPRDVEIKPKEDVAILPYSSGTTGLPKGVMLTHFNLSANIQQYCERPEYNDTKFDDIALSVIPSFHIYGITVVLGVSLYKGATVVSLPKFEPELFLETIQNFK</sequence>
<organism evidence="2 3">
    <name type="scientific">Paramuricea clavata</name>
    <name type="common">Red gorgonian</name>
    <name type="synonym">Violescent sea-whip</name>
    <dbReference type="NCBI Taxonomy" id="317549"/>
    <lineage>
        <taxon>Eukaryota</taxon>
        <taxon>Metazoa</taxon>
        <taxon>Cnidaria</taxon>
        <taxon>Anthozoa</taxon>
        <taxon>Octocorallia</taxon>
        <taxon>Malacalcyonacea</taxon>
        <taxon>Plexauridae</taxon>
        <taxon>Paramuricea</taxon>
    </lineage>
</organism>
<dbReference type="SUPFAM" id="SSF56801">
    <property type="entry name" value="Acetyl-CoA synthetase-like"/>
    <property type="match status" value="1"/>
</dbReference>
<dbReference type="PROSITE" id="PS00455">
    <property type="entry name" value="AMP_BINDING"/>
    <property type="match status" value="1"/>
</dbReference>
<keyword evidence="2" id="KW-0436">Ligase</keyword>
<dbReference type="InterPro" id="IPR000873">
    <property type="entry name" value="AMP-dep_synth/lig_dom"/>
</dbReference>
<dbReference type="AlphaFoldDB" id="A0A7D9J8N3"/>
<feature type="non-terminal residue" evidence="2">
    <location>
        <position position="1"/>
    </location>
</feature>
<evidence type="ECO:0000313" key="3">
    <source>
        <dbReference type="Proteomes" id="UP001152795"/>
    </source>
</evidence>
<dbReference type="PANTHER" id="PTHR24096">
    <property type="entry name" value="LONG-CHAIN-FATTY-ACID--COA LIGASE"/>
    <property type="match status" value="1"/>
</dbReference>
<dbReference type="EMBL" id="CACRXK020013040">
    <property type="protein sequence ID" value="CAB4024444.1"/>
    <property type="molecule type" value="Genomic_DNA"/>
</dbReference>
<dbReference type="Proteomes" id="UP001152795">
    <property type="component" value="Unassembled WGS sequence"/>
</dbReference>
<dbReference type="GO" id="GO:0016405">
    <property type="term" value="F:CoA-ligase activity"/>
    <property type="evidence" value="ECO:0007669"/>
    <property type="project" value="TreeGrafter"/>
</dbReference>